<feature type="compositionally biased region" description="Basic residues" evidence="1">
    <location>
        <begin position="149"/>
        <end position="164"/>
    </location>
</feature>
<feature type="compositionally biased region" description="Polar residues" evidence="1">
    <location>
        <begin position="180"/>
        <end position="214"/>
    </location>
</feature>
<evidence type="ECO:0000313" key="3">
    <source>
        <dbReference type="WBParaSite" id="HCON_00152250-00001"/>
    </source>
</evidence>
<feature type="compositionally biased region" description="Basic and acidic residues" evidence="1">
    <location>
        <begin position="1"/>
        <end position="48"/>
    </location>
</feature>
<name>A0A7I4YYV6_HAECO</name>
<feature type="region of interest" description="Disordered" evidence="1">
    <location>
        <begin position="1"/>
        <end position="226"/>
    </location>
</feature>
<feature type="compositionally biased region" description="Basic and acidic residues" evidence="1">
    <location>
        <begin position="239"/>
        <end position="254"/>
    </location>
</feature>
<feature type="region of interest" description="Disordered" evidence="1">
    <location>
        <begin position="239"/>
        <end position="344"/>
    </location>
</feature>
<dbReference type="AlphaFoldDB" id="A0A7I4YYV6"/>
<proteinExistence type="predicted"/>
<evidence type="ECO:0000256" key="1">
    <source>
        <dbReference type="SAM" id="MobiDB-lite"/>
    </source>
</evidence>
<sequence length="363" mass="40260">MERESRHSKEEEEELDRKIAQIREKNQKIEERQKEIDADRASHADGLQRKPSKPSPPSSGATKTPKGEWDREWDHGKTPADTWRENVPSIETRKKPSGRGGHQWGPNQRGHRGGNKTRGRSEEPANQANKGSRLEGRVTVHPEQNAGNRRGRGRGGARNQARHVTKTDGELKISVKLGDESSNTPKHPRNTRQSAKSSSSNKDDQTTGQNTQAKNRPRRRYTEKYEIKQLLRALVNKVEKAERKERQQKQRQLKENATTEEAKAPPAEAKANAENTPPVVASEPVDGKKDAEAKVSTNDTAAVAAVKDEKEATKTEPTTKPPEAPVPSATETTDTKVAAAAPADANQNVIKLVEEKVLQIQMS</sequence>
<feature type="compositionally biased region" description="Basic and acidic residues" evidence="1">
    <location>
        <begin position="65"/>
        <end position="84"/>
    </location>
</feature>
<feature type="compositionally biased region" description="Basic and acidic residues" evidence="1">
    <location>
        <begin position="165"/>
        <end position="179"/>
    </location>
</feature>
<organism evidence="2 3">
    <name type="scientific">Haemonchus contortus</name>
    <name type="common">Barber pole worm</name>
    <dbReference type="NCBI Taxonomy" id="6289"/>
    <lineage>
        <taxon>Eukaryota</taxon>
        <taxon>Metazoa</taxon>
        <taxon>Ecdysozoa</taxon>
        <taxon>Nematoda</taxon>
        <taxon>Chromadorea</taxon>
        <taxon>Rhabditida</taxon>
        <taxon>Rhabditina</taxon>
        <taxon>Rhabditomorpha</taxon>
        <taxon>Strongyloidea</taxon>
        <taxon>Trichostrongylidae</taxon>
        <taxon>Haemonchus</taxon>
    </lineage>
</organism>
<dbReference type="Proteomes" id="UP000025227">
    <property type="component" value="Unplaced"/>
</dbReference>
<protein>
    <submittedName>
        <fullName evidence="3">HABP4_PAI-RBP1 domain-containing protein</fullName>
    </submittedName>
</protein>
<feature type="compositionally biased region" description="Low complexity" evidence="1">
    <location>
        <begin position="264"/>
        <end position="277"/>
    </location>
</feature>
<accession>A0A7I4YYV6</accession>
<keyword evidence="2" id="KW-1185">Reference proteome</keyword>
<feature type="compositionally biased region" description="Basic residues" evidence="1">
    <location>
        <begin position="109"/>
        <end position="118"/>
    </location>
</feature>
<reference evidence="3" key="1">
    <citation type="submission" date="2020-12" db="UniProtKB">
        <authorList>
            <consortium name="WormBaseParasite"/>
        </authorList>
    </citation>
    <scope>IDENTIFICATION</scope>
    <source>
        <strain evidence="3">MHco3</strain>
    </source>
</reference>
<evidence type="ECO:0000313" key="2">
    <source>
        <dbReference type="Proteomes" id="UP000025227"/>
    </source>
</evidence>
<dbReference type="OMA" id="VCWMERV"/>
<dbReference type="WBParaSite" id="HCON_00152250-00001">
    <property type="protein sequence ID" value="HCON_00152250-00001"/>
    <property type="gene ID" value="HCON_00152250"/>
</dbReference>
<dbReference type="OrthoDB" id="5867922at2759"/>